<sequence>MSHHKTDMPSFRSFEMDDISAKLLERYIESRKTSTHTLNLENEMLSQYLKKLWAKGLLKYSDSFINFDTTENTIVQGCTPKITRVDNSRYIQLDSSTKCAVARKEIRLYEKLISETAAQNSIILEDYEFQILDCSNRMRDIEKTRAAFQRLIGENDNCEKSISITAEKLLRYFRNHLKHRDACYQKLKLENYALETRIHQVYDRLRSHTFYEQEPTWLDCVVLEHNNLQATTQLAAKKQEVRKWNQRLFVMNAHLQYLKELLRHEFDQVLVIKTMDKRRNMFFNQISKICGEYNEECKDKRVQNKTLEQRNSTFRRPTISQMVEIFRQSNQLTHALQQQTRHMNIIRSNMRIREQAWRHSRICRKQFSTKLDEKNEIKEPTGVFCNEEKASNIDTLTDKR</sequence>
<dbReference type="Proteomes" id="UP000748531">
    <property type="component" value="Unassembled WGS sequence"/>
</dbReference>
<dbReference type="OrthoDB" id="10259713at2759"/>
<protein>
    <recommendedName>
        <fullName evidence="3">DUF4201 domain-containing protein</fullName>
    </recommendedName>
</protein>
<dbReference type="AlphaFoldDB" id="A0A8J4SZR6"/>
<evidence type="ECO:0000313" key="1">
    <source>
        <dbReference type="EMBL" id="KAF5395194.1"/>
    </source>
</evidence>
<dbReference type="EMBL" id="LUCH01017232">
    <property type="protein sequence ID" value="KAF5395194.1"/>
    <property type="molecule type" value="Genomic_DNA"/>
</dbReference>
<organism evidence="1 2">
    <name type="scientific">Paragonimus heterotremus</name>
    <dbReference type="NCBI Taxonomy" id="100268"/>
    <lineage>
        <taxon>Eukaryota</taxon>
        <taxon>Metazoa</taxon>
        <taxon>Spiralia</taxon>
        <taxon>Lophotrochozoa</taxon>
        <taxon>Platyhelminthes</taxon>
        <taxon>Trematoda</taxon>
        <taxon>Digenea</taxon>
        <taxon>Plagiorchiida</taxon>
        <taxon>Troglotremata</taxon>
        <taxon>Troglotrematidae</taxon>
        <taxon>Paragonimus</taxon>
    </lineage>
</organism>
<name>A0A8J4SZR6_9TREM</name>
<proteinExistence type="predicted"/>
<reference evidence="1" key="1">
    <citation type="submission" date="2019-05" db="EMBL/GenBank/DDBJ databases">
        <title>Annotation for the trematode Paragonimus heterotremus.</title>
        <authorList>
            <person name="Choi Y.-J."/>
        </authorList>
    </citation>
    <scope>NUCLEOTIDE SEQUENCE</scope>
    <source>
        <strain evidence="1">LC</strain>
    </source>
</reference>
<accession>A0A8J4SZR6</accession>
<comment type="caution">
    <text evidence="1">The sequence shown here is derived from an EMBL/GenBank/DDBJ whole genome shotgun (WGS) entry which is preliminary data.</text>
</comment>
<evidence type="ECO:0000313" key="2">
    <source>
        <dbReference type="Proteomes" id="UP000748531"/>
    </source>
</evidence>
<evidence type="ECO:0008006" key="3">
    <source>
        <dbReference type="Google" id="ProtNLM"/>
    </source>
</evidence>
<keyword evidence="2" id="KW-1185">Reference proteome</keyword>
<gene>
    <name evidence="1" type="ORF">PHET_06167</name>
</gene>